<gene>
    <name evidence="2" type="ORF">AB1471_00455</name>
</gene>
<feature type="transmembrane region" description="Helical" evidence="1">
    <location>
        <begin position="116"/>
        <end position="135"/>
    </location>
</feature>
<dbReference type="RefSeq" id="WP_367777547.1">
    <property type="nucleotide sequence ID" value="NZ_JBFMIA010000001.1"/>
</dbReference>
<name>A0ABV3PYU8_9BACL</name>
<protein>
    <submittedName>
        <fullName evidence="2">Stage V sporulation protein AB</fullName>
    </submittedName>
</protein>
<keyword evidence="1" id="KW-1133">Transmembrane helix</keyword>
<feature type="transmembrane region" description="Helical" evidence="1">
    <location>
        <begin position="45"/>
        <end position="65"/>
    </location>
</feature>
<evidence type="ECO:0000313" key="2">
    <source>
        <dbReference type="EMBL" id="MEW9500267.1"/>
    </source>
</evidence>
<dbReference type="EMBL" id="JBFMIA010000001">
    <property type="protein sequence ID" value="MEW9500267.1"/>
    <property type="molecule type" value="Genomic_DNA"/>
</dbReference>
<dbReference type="InterPro" id="IPR020144">
    <property type="entry name" value="SpoVAB"/>
</dbReference>
<reference evidence="2 3" key="1">
    <citation type="journal article" date="1979" name="Int. J. Syst. Evol. Microbiol.">
        <title>Bacillus globisporus subsp. marinus subsp. nov.</title>
        <authorList>
            <person name="Liu H."/>
        </authorList>
    </citation>
    <scope>NUCLEOTIDE SEQUENCE [LARGE SCALE GENOMIC DNA]</scope>
    <source>
        <strain evidence="2 3">DSM 1297</strain>
    </source>
</reference>
<evidence type="ECO:0000256" key="1">
    <source>
        <dbReference type="SAM" id="Phobius"/>
    </source>
</evidence>
<keyword evidence="1" id="KW-0472">Membrane</keyword>
<keyword evidence="1" id="KW-0812">Transmembrane</keyword>
<comment type="caution">
    <text evidence="2">The sequence shown here is derived from an EMBL/GenBank/DDBJ whole genome shotgun (WGS) entry which is preliminary data.</text>
</comment>
<feature type="transmembrane region" description="Helical" evidence="1">
    <location>
        <begin position="71"/>
        <end position="95"/>
    </location>
</feature>
<organism evidence="2 3">
    <name type="scientific">Jeotgalibacillus marinus</name>
    <dbReference type="NCBI Taxonomy" id="86667"/>
    <lineage>
        <taxon>Bacteria</taxon>
        <taxon>Bacillati</taxon>
        <taxon>Bacillota</taxon>
        <taxon>Bacilli</taxon>
        <taxon>Bacillales</taxon>
        <taxon>Caryophanaceae</taxon>
        <taxon>Jeotgalibacillus</taxon>
    </lineage>
</organism>
<accession>A0ABV3PYU8</accession>
<dbReference type="Pfam" id="PF13782">
    <property type="entry name" value="SpoVAB"/>
    <property type="match status" value="1"/>
</dbReference>
<proteinExistence type="predicted"/>
<feature type="transmembrane region" description="Helical" evidence="1">
    <location>
        <begin position="6"/>
        <end position="33"/>
    </location>
</feature>
<keyword evidence="3" id="KW-1185">Reference proteome</keyword>
<evidence type="ECO:0000313" key="3">
    <source>
        <dbReference type="Proteomes" id="UP001556040"/>
    </source>
</evidence>
<dbReference type="Proteomes" id="UP001556040">
    <property type="component" value="Unassembled WGS sequence"/>
</dbReference>
<sequence>MVSNVLVSFVGLASGLAVGGGFVAFLTVLGIIPRLIQLLGSKQRLRALEGAIVLGTLMGVGGSLYDVQTSYAVLLVPIVGLLSGVFVGMLAAALTEVLDVIPLVKRRLGIKAKLQTIMLAIVLGKIAGSLFYWLLFVPFQ</sequence>